<name>A0A2S4PYZ0_9PEZI</name>
<dbReference type="EMBL" id="PEDP01000162">
    <property type="protein sequence ID" value="POS87259.1"/>
    <property type="molecule type" value="Genomic_DNA"/>
</dbReference>
<protein>
    <submittedName>
        <fullName evidence="1">Uncharacterized protein</fullName>
    </submittedName>
</protein>
<evidence type="ECO:0000313" key="1">
    <source>
        <dbReference type="EMBL" id="POS87259.1"/>
    </source>
</evidence>
<sequence>MSENDTKVILGRGDSLYKCVPDVQSALVRRRCIGHVFHDIHGIKAIVYPVTPVKSSFSNEAYAEAVSKYELESQKFQEGEIEARSILAARIERAICPPNLMNMSAKKIYDHVLSVREEGTNTLWEMSVRELLTTRLSSNADNYCNLFMQNYLDANNAAQSMPTPNAE</sequence>
<feature type="non-terminal residue" evidence="1">
    <location>
        <position position="167"/>
    </location>
</feature>
<dbReference type="Proteomes" id="UP000237438">
    <property type="component" value="Unassembled WGS sequence"/>
</dbReference>
<accession>A0A2S4PYZ0</accession>
<organism evidence="1 2">
    <name type="scientific">Erysiphe pulchra</name>
    <dbReference type="NCBI Taxonomy" id="225359"/>
    <lineage>
        <taxon>Eukaryota</taxon>
        <taxon>Fungi</taxon>
        <taxon>Dikarya</taxon>
        <taxon>Ascomycota</taxon>
        <taxon>Pezizomycotina</taxon>
        <taxon>Leotiomycetes</taxon>
        <taxon>Erysiphales</taxon>
        <taxon>Erysiphaceae</taxon>
        <taxon>Erysiphe</taxon>
    </lineage>
</organism>
<dbReference type="AlphaFoldDB" id="A0A2S4PYZ0"/>
<proteinExistence type="predicted"/>
<gene>
    <name evidence="1" type="ORF">EPUL_002152</name>
</gene>
<evidence type="ECO:0000313" key="2">
    <source>
        <dbReference type="Proteomes" id="UP000237438"/>
    </source>
</evidence>
<reference evidence="1 2" key="1">
    <citation type="submission" date="2017-10" db="EMBL/GenBank/DDBJ databases">
        <title>Development of genomic resources for the powdery mildew, Erysiphe pulchra.</title>
        <authorList>
            <person name="Wadl P.A."/>
            <person name="Mack B.M."/>
            <person name="Moore G."/>
            <person name="Beltz S.B."/>
        </authorList>
    </citation>
    <scope>NUCLEOTIDE SEQUENCE [LARGE SCALE GENOMIC DNA]</scope>
    <source>
        <strain evidence="1">Cflorida</strain>
    </source>
</reference>
<keyword evidence="2" id="KW-1185">Reference proteome</keyword>
<comment type="caution">
    <text evidence="1">The sequence shown here is derived from an EMBL/GenBank/DDBJ whole genome shotgun (WGS) entry which is preliminary data.</text>
</comment>